<gene>
    <name evidence="3" type="ORF">L1049_025410</name>
</gene>
<dbReference type="InterPro" id="IPR019557">
    <property type="entry name" value="AminoTfrase-like_pln_mobile"/>
</dbReference>
<dbReference type="InterPro" id="IPR044824">
    <property type="entry name" value="MAIN-like"/>
</dbReference>
<evidence type="ECO:0000313" key="4">
    <source>
        <dbReference type="Proteomes" id="UP001415857"/>
    </source>
</evidence>
<dbReference type="Pfam" id="PF10536">
    <property type="entry name" value="PMD"/>
    <property type="match status" value="1"/>
</dbReference>
<protein>
    <recommendedName>
        <fullName evidence="2">Aminotransferase-like plant mobile domain-containing protein</fullName>
    </recommendedName>
</protein>
<reference evidence="3 4" key="1">
    <citation type="journal article" date="2024" name="Plant J.">
        <title>Genome sequences and population genomics reveal climatic adaptation and genomic divergence between two closely related sweetgum species.</title>
        <authorList>
            <person name="Xu W.Q."/>
            <person name="Ren C.Q."/>
            <person name="Zhang X.Y."/>
            <person name="Comes H.P."/>
            <person name="Liu X.H."/>
            <person name="Li Y.G."/>
            <person name="Kettle C.J."/>
            <person name="Jalonen R."/>
            <person name="Gaisberger H."/>
            <person name="Ma Y.Z."/>
            <person name="Qiu Y.X."/>
        </authorList>
    </citation>
    <scope>NUCLEOTIDE SEQUENCE [LARGE SCALE GENOMIC DNA]</scope>
    <source>
        <strain evidence="3">Hangzhou</strain>
    </source>
</reference>
<evidence type="ECO:0000259" key="2">
    <source>
        <dbReference type="Pfam" id="PF10536"/>
    </source>
</evidence>
<dbReference type="Proteomes" id="UP001415857">
    <property type="component" value="Unassembled WGS sequence"/>
</dbReference>
<feature type="compositionally biased region" description="Low complexity" evidence="1">
    <location>
        <begin position="293"/>
        <end position="317"/>
    </location>
</feature>
<sequence length="431" mass="48421">MAPRRVLDASRPARGEDTIRVGDIELPIGPHGCRWGVQFILENTPMHVVTVYRDQLDQLREIDYIWQPYSEEMIASLPKYCRDGMEIWRTRSPLICFEVVEWHFPERVLRQFGIRQQVPDMCDTESTLHRIDRRGHSGKNWLHEHKSYIQMWEERRGRIVDGDVSDKHMRYDDPYMVWYRSITRLLIGNPVHRIEDGYQGAGGVAELLTRSVTDIYWLLNNTLLNQHGVGELSVAVDSIHQTCYSTLLAIQERDRLASTHKEDISDPPPTATGPSSSVEPLSFVVLPTPDGPSPSVGPSSSVSPPTSIGPSPTIKPSANQSMLVVNDTISHSEGREYITPLPTVTPSFSNPSVSSPLPSIGPSIATTTTTITQYNPPQQSMTTHMSELLEHPVQGRKRSGVKRRRRARGKAGGRGRDQVHHPKVELPPTTT</sequence>
<feature type="region of interest" description="Disordered" evidence="1">
    <location>
        <begin position="385"/>
        <end position="431"/>
    </location>
</feature>
<evidence type="ECO:0000313" key="3">
    <source>
        <dbReference type="EMBL" id="KAK9269837.1"/>
    </source>
</evidence>
<comment type="caution">
    <text evidence="3">The sequence shown here is derived from an EMBL/GenBank/DDBJ whole genome shotgun (WGS) entry which is preliminary data.</text>
</comment>
<evidence type="ECO:0000256" key="1">
    <source>
        <dbReference type="SAM" id="MobiDB-lite"/>
    </source>
</evidence>
<feature type="compositionally biased region" description="Basic and acidic residues" evidence="1">
    <location>
        <begin position="414"/>
        <end position="424"/>
    </location>
</feature>
<keyword evidence="4" id="KW-1185">Reference proteome</keyword>
<dbReference type="AlphaFoldDB" id="A0AAP0NAV9"/>
<name>A0AAP0NAV9_LIQFO</name>
<dbReference type="PANTHER" id="PTHR46033">
    <property type="entry name" value="PROTEIN MAIN-LIKE 2"/>
    <property type="match status" value="1"/>
</dbReference>
<feature type="domain" description="Aminotransferase-like plant mobile" evidence="2">
    <location>
        <begin position="27"/>
        <end position="180"/>
    </location>
</feature>
<dbReference type="GO" id="GO:0010073">
    <property type="term" value="P:meristem maintenance"/>
    <property type="evidence" value="ECO:0007669"/>
    <property type="project" value="InterPro"/>
</dbReference>
<accession>A0AAP0NAV9</accession>
<feature type="region of interest" description="Disordered" evidence="1">
    <location>
        <begin position="258"/>
        <end position="321"/>
    </location>
</feature>
<feature type="compositionally biased region" description="Basic residues" evidence="1">
    <location>
        <begin position="394"/>
        <end position="413"/>
    </location>
</feature>
<dbReference type="PANTHER" id="PTHR46033:SF8">
    <property type="entry name" value="PROTEIN MAINTENANCE OF MERISTEMS-LIKE"/>
    <property type="match status" value="1"/>
</dbReference>
<organism evidence="3 4">
    <name type="scientific">Liquidambar formosana</name>
    <name type="common">Formosan gum</name>
    <dbReference type="NCBI Taxonomy" id="63359"/>
    <lineage>
        <taxon>Eukaryota</taxon>
        <taxon>Viridiplantae</taxon>
        <taxon>Streptophyta</taxon>
        <taxon>Embryophyta</taxon>
        <taxon>Tracheophyta</taxon>
        <taxon>Spermatophyta</taxon>
        <taxon>Magnoliopsida</taxon>
        <taxon>eudicotyledons</taxon>
        <taxon>Gunneridae</taxon>
        <taxon>Pentapetalae</taxon>
        <taxon>Saxifragales</taxon>
        <taxon>Altingiaceae</taxon>
        <taxon>Liquidambar</taxon>
    </lineage>
</organism>
<proteinExistence type="predicted"/>
<dbReference type="EMBL" id="JBBPBK010000014">
    <property type="protein sequence ID" value="KAK9269837.1"/>
    <property type="molecule type" value="Genomic_DNA"/>
</dbReference>